<dbReference type="SMART" id="SM00192">
    <property type="entry name" value="LDLa"/>
    <property type="match status" value="2"/>
</dbReference>
<dbReference type="GO" id="GO:0005886">
    <property type="term" value="C:plasma membrane"/>
    <property type="evidence" value="ECO:0007669"/>
    <property type="project" value="UniProtKB-SubCell"/>
</dbReference>
<evidence type="ECO:0000256" key="4">
    <source>
        <dbReference type="ARBA" id="ARBA00022968"/>
    </source>
</evidence>
<evidence type="ECO:0000256" key="6">
    <source>
        <dbReference type="ARBA" id="ARBA00023136"/>
    </source>
</evidence>
<dbReference type="CDD" id="cd07066">
    <property type="entry name" value="CRD_FZ"/>
    <property type="match status" value="1"/>
</dbReference>
<feature type="domain" description="SEA" evidence="11">
    <location>
        <begin position="89"/>
        <end position="211"/>
    </location>
</feature>
<evidence type="ECO:0000256" key="2">
    <source>
        <dbReference type="ARBA" id="ARBA00004606"/>
    </source>
</evidence>
<dbReference type="InterPro" id="IPR009003">
    <property type="entry name" value="Peptidase_S1_PA"/>
</dbReference>
<feature type="disulfide bond" evidence="8">
    <location>
        <begin position="237"/>
        <end position="298"/>
    </location>
</feature>
<comment type="caution">
    <text evidence="14">The sequence shown here is derived from an EMBL/GenBank/DDBJ whole genome shotgun (WGS) entry which is preliminary data.</text>
</comment>
<evidence type="ECO:0000256" key="9">
    <source>
        <dbReference type="PROSITE-ProRule" id="PRU00124"/>
    </source>
</evidence>
<dbReference type="SUPFAM" id="SSF63501">
    <property type="entry name" value="Frizzled cysteine-rich domain"/>
    <property type="match status" value="1"/>
</dbReference>
<dbReference type="GO" id="GO:0004252">
    <property type="term" value="F:serine-type endopeptidase activity"/>
    <property type="evidence" value="ECO:0007669"/>
    <property type="project" value="InterPro"/>
</dbReference>
<feature type="transmembrane region" description="Helical" evidence="10">
    <location>
        <begin position="55"/>
        <end position="80"/>
    </location>
</feature>
<evidence type="ECO:0000256" key="10">
    <source>
        <dbReference type="SAM" id="Phobius"/>
    </source>
</evidence>
<dbReference type="FunFam" id="2.40.10.10:FF:000235">
    <property type="entry name" value="Atrial natriuretic peptide-converting enzyme"/>
    <property type="match status" value="1"/>
</dbReference>
<dbReference type="InterPro" id="IPR020067">
    <property type="entry name" value="Frizzled_dom"/>
</dbReference>
<evidence type="ECO:0000256" key="3">
    <source>
        <dbReference type="ARBA" id="ARBA00022692"/>
    </source>
</evidence>
<dbReference type="Gene3D" id="2.40.10.10">
    <property type="entry name" value="Trypsin-like serine proteases"/>
    <property type="match status" value="1"/>
</dbReference>
<evidence type="ECO:0000259" key="13">
    <source>
        <dbReference type="PROSITE" id="PS50240"/>
    </source>
</evidence>
<dbReference type="InterPro" id="IPR000082">
    <property type="entry name" value="SEA_dom"/>
</dbReference>
<feature type="disulfide bond" evidence="9">
    <location>
        <begin position="409"/>
        <end position="424"/>
    </location>
</feature>
<dbReference type="SUPFAM" id="SSF57424">
    <property type="entry name" value="LDL receptor-like module"/>
    <property type="match status" value="1"/>
</dbReference>
<dbReference type="SUPFAM" id="SSF50494">
    <property type="entry name" value="Trypsin-like serine proteases"/>
    <property type="match status" value="1"/>
</dbReference>
<organism evidence="14">
    <name type="scientific">Menopon gallinae</name>
    <name type="common">poultry shaft louse</name>
    <dbReference type="NCBI Taxonomy" id="328185"/>
    <lineage>
        <taxon>Eukaryota</taxon>
        <taxon>Metazoa</taxon>
        <taxon>Ecdysozoa</taxon>
        <taxon>Arthropoda</taxon>
        <taxon>Hexapoda</taxon>
        <taxon>Insecta</taxon>
        <taxon>Pterygota</taxon>
        <taxon>Neoptera</taxon>
        <taxon>Paraneoptera</taxon>
        <taxon>Psocodea</taxon>
        <taxon>Troctomorpha</taxon>
        <taxon>Phthiraptera</taxon>
        <taxon>Amblycera</taxon>
        <taxon>Menoponidae</taxon>
        <taxon>Menopon</taxon>
    </lineage>
</organism>
<dbReference type="PROSITE" id="PS50024">
    <property type="entry name" value="SEA"/>
    <property type="match status" value="1"/>
</dbReference>
<evidence type="ECO:0000313" key="14">
    <source>
        <dbReference type="EMBL" id="KAL0272382.1"/>
    </source>
</evidence>
<dbReference type="SUPFAM" id="SSF82671">
    <property type="entry name" value="SEA domain"/>
    <property type="match status" value="1"/>
</dbReference>
<dbReference type="Gene3D" id="3.30.70.960">
    <property type="entry name" value="SEA domain"/>
    <property type="match status" value="1"/>
</dbReference>
<dbReference type="InterPro" id="IPR002172">
    <property type="entry name" value="LDrepeatLR_classA_rpt"/>
</dbReference>
<comment type="caution">
    <text evidence="9">Lacks conserved residue(s) required for the propagation of feature annotation.</text>
</comment>
<dbReference type="InterPro" id="IPR036055">
    <property type="entry name" value="LDL_receptor-like_sf"/>
</dbReference>
<keyword evidence="4" id="KW-0735">Signal-anchor</keyword>
<keyword evidence="5 10" id="KW-1133">Transmembrane helix</keyword>
<dbReference type="PROSITE" id="PS50068">
    <property type="entry name" value="LDLRA_2"/>
    <property type="match status" value="2"/>
</dbReference>
<accession>A0AAW2HR85</accession>
<dbReference type="InterPro" id="IPR036364">
    <property type="entry name" value="SEA_dom_sf"/>
</dbReference>
<dbReference type="Gene3D" id="4.10.400.10">
    <property type="entry name" value="Low-density Lipoprotein Receptor"/>
    <property type="match status" value="1"/>
</dbReference>
<evidence type="ECO:0000259" key="12">
    <source>
        <dbReference type="PROSITE" id="PS50038"/>
    </source>
</evidence>
<dbReference type="CDD" id="cd00190">
    <property type="entry name" value="Tryp_SPc"/>
    <property type="match status" value="1"/>
</dbReference>
<dbReference type="Pfam" id="PF01392">
    <property type="entry name" value="Fz"/>
    <property type="match status" value="1"/>
</dbReference>
<comment type="subcellular location">
    <subcellularLocation>
        <location evidence="1">Cell membrane</location>
        <topology evidence="1">Single-pass membrane protein</topology>
    </subcellularLocation>
    <subcellularLocation>
        <location evidence="2">Membrane</location>
        <topology evidence="2">Single-pass type II membrane protein</topology>
    </subcellularLocation>
</comment>
<dbReference type="InterPro" id="IPR043504">
    <property type="entry name" value="Peptidase_S1_PA_chymotrypsin"/>
</dbReference>
<evidence type="ECO:0000256" key="5">
    <source>
        <dbReference type="ARBA" id="ARBA00022989"/>
    </source>
</evidence>
<reference evidence="14" key="1">
    <citation type="journal article" date="2024" name="Gigascience">
        <title>Chromosome-level genome of the poultry shaft louse Menopon gallinae provides insight into the host-switching and adaptive evolution of parasitic lice.</title>
        <authorList>
            <person name="Xu Y."/>
            <person name="Ma L."/>
            <person name="Liu S."/>
            <person name="Liang Y."/>
            <person name="Liu Q."/>
            <person name="He Z."/>
            <person name="Tian L."/>
            <person name="Duan Y."/>
            <person name="Cai W."/>
            <person name="Li H."/>
            <person name="Song F."/>
        </authorList>
    </citation>
    <scope>NUCLEOTIDE SEQUENCE</scope>
    <source>
        <strain evidence="14">Cailab_2023a</strain>
    </source>
</reference>
<dbReference type="Pfam" id="PF01390">
    <property type="entry name" value="SEA"/>
    <property type="match status" value="1"/>
</dbReference>
<gene>
    <name evidence="14" type="ORF">PYX00_005373</name>
</gene>
<dbReference type="EMBL" id="JARGDH010000003">
    <property type="protein sequence ID" value="KAL0272382.1"/>
    <property type="molecule type" value="Genomic_DNA"/>
</dbReference>
<dbReference type="InterPro" id="IPR036790">
    <property type="entry name" value="Frizzled_dom_sf"/>
</dbReference>
<dbReference type="InterPro" id="IPR001254">
    <property type="entry name" value="Trypsin_dom"/>
</dbReference>
<evidence type="ECO:0000256" key="1">
    <source>
        <dbReference type="ARBA" id="ARBA00004162"/>
    </source>
</evidence>
<evidence type="ECO:0008006" key="15">
    <source>
        <dbReference type="Google" id="ProtNLM"/>
    </source>
</evidence>
<dbReference type="AlphaFoldDB" id="A0AAW2HR85"/>
<dbReference type="PROSITE" id="PS50240">
    <property type="entry name" value="TRYPSIN_DOM"/>
    <property type="match status" value="1"/>
</dbReference>
<dbReference type="PANTHER" id="PTHR24258">
    <property type="entry name" value="SERINE PROTEASE-RELATED"/>
    <property type="match status" value="1"/>
</dbReference>
<name>A0AAW2HR85_9NEOP</name>
<dbReference type="EMBL" id="JARGDH010000003">
    <property type="protein sequence ID" value="KAL0272383.1"/>
    <property type="molecule type" value="Genomic_DNA"/>
</dbReference>
<feature type="domain" description="Peptidase S1" evidence="13">
    <location>
        <begin position="554"/>
        <end position="775"/>
    </location>
</feature>
<proteinExistence type="predicted"/>
<protein>
    <recommendedName>
        <fullName evidence="15">Atrial natriuretic peptide-converting enzyme</fullName>
    </recommendedName>
</protein>
<evidence type="ECO:0000256" key="7">
    <source>
        <dbReference type="ARBA" id="ARBA00023157"/>
    </source>
</evidence>
<feature type="disulfide bond" evidence="8">
    <location>
        <begin position="245"/>
        <end position="291"/>
    </location>
</feature>
<evidence type="ECO:0000256" key="8">
    <source>
        <dbReference type="PROSITE-ProRule" id="PRU00090"/>
    </source>
</evidence>
<dbReference type="Gene3D" id="1.10.2000.10">
    <property type="entry name" value="Frizzled cysteine-rich domain"/>
    <property type="match status" value="1"/>
</dbReference>
<dbReference type="SMART" id="SM00063">
    <property type="entry name" value="FRI"/>
    <property type="match status" value="1"/>
</dbReference>
<keyword evidence="7 9" id="KW-1015">Disulfide bond</keyword>
<evidence type="ECO:0000259" key="11">
    <source>
        <dbReference type="PROSITE" id="PS50024"/>
    </source>
</evidence>
<sequence length="777" mass="86638">MTVNKDRTGKRTSAWETKIAINGRPAGRSERSDTPSSILSSDSDIRFTRKLGSQYRCGCCIIAGFLLLLLVAAGSVYLAYTFILSKAPDEKIFRVNFRVTEGDEFDTKLADPSTEDFRVRARNYRERLNLIFKRSHLRPAFLKTDVLALDGNEDGDDLTVHFNVHFDSRRKKVTMDDLVNVLSREISLEESVYLANLTIPIDSLVVRESYLDVTTSLPTSVSETTSVSTTARPPRKCSSLQMKYCSKMTYNMTSFPNAVGHSSYAEVAEDVIAFREIVDSECYHLAYDFVCHILQPPCAKSHREDLEDVAVLPCRSYCNDFMKNCGNRIPGKFKEALECSKFPELSGAGNCISKPGCVQDLHNRNLGSRVCDGIIDCPDLSDELPCSYCQSNYIHCGVGRHCIHPAKRCDGVSDCPNGNDERNCLFLSPPSTASLKSSIPSSHDVRYTRTGFVHFYQNGVHNKVCLDNFNKTEIDYESNNLQNFVEAVCRSASFEKAVSYTIDEDDETDSGVRYVELDGNFTFNRTPCLDRNVLKVECDNLKCGLQSLRAQSGLDGLNKMASPGDWPWHVALFKDNIHLCDGTLVSEDWVLTTASCFQGQKKAEWVALLGSIRLGSSSPWSQERRIIGMIKSPVEGSSLVLIKMNEPVVFSDFVRPVCLPDTNTALKNFTSCIALGWSTHGEQLLRTDVKISSMAMCENISITTVNSLCGESVSPGQDCNEEEFAGSPLLCLTGERWSLVGVSNWRIACQKVGLERPRLYDKTSSNLDWIRESFLAT</sequence>
<dbReference type="Pfam" id="PF00057">
    <property type="entry name" value="Ldl_recept_a"/>
    <property type="match status" value="1"/>
</dbReference>
<dbReference type="PANTHER" id="PTHR24258:SF146">
    <property type="entry name" value="ATRIAL NATRIURETIC PEPTIDE-CONVERTING ENZYME"/>
    <property type="match status" value="1"/>
</dbReference>
<dbReference type="GO" id="GO:0006508">
    <property type="term" value="P:proteolysis"/>
    <property type="evidence" value="ECO:0007669"/>
    <property type="project" value="InterPro"/>
</dbReference>
<dbReference type="PROSITE" id="PS50038">
    <property type="entry name" value="FZ"/>
    <property type="match status" value="1"/>
</dbReference>
<keyword evidence="3 10" id="KW-0812">Transmembrane</keyword>
<dbReference type="Pfam" id="PF00089">
    <property type="entry name" value="Trypsin"/>
    <property type="match status" value="1"/>
</dbReference>
<dbReference type="CDD" id="cd00112">
    <property type="entry name" value="LDLa"/>
    <property type="match status" value="2"/>
</dbReference>
<feature type="domain" description="FZ" evidence="12">
    <location>
        <begin position="232"/>
        <end position="360"/>
    </location>
</feature>
<keyword evidence="6 10" id="KW-0472">Membrane</keyword>
<feature type="disulfide bond" evidence="9">
    <location>
        <begin position="371"/>
        <end position="386"/>
    </location>
</feature>
<dbReference type="SMART" id="SM00020">
    <property type="entry name" value="Tryp_SPc"/>
    <property type="match status" value="1"/>
</dbReference>